<evidence type="ECO:0000313" key="7">
    <source>
        <dbReference type="EMBL" id="GES21629.1"/>
    </source>
</evidence>
<dbReference type="RefSeq" id="WP_344316291.1">
    <property type="nucleotide sequence ID" value="NZ_BAAAHM010000005.1"/>
</dbReference>
<dbReference type="AlphaFoldDB" id="A0A5M3XNC8"/>
<comment type="cofactor">
    <cofactor evidence="1">
        <name>FAD</name>
        <dbReference type="ChEBI" id="CHEBI:57692"/>
    </cofactor>
</comment>
<keyword evidence="2" id="KW-0285">Flavoprotein</keyword>
<protein>
    <recommendedName>
        <fullName evidence="6">FAD-dependent oxidoreductase 2 FAD-binding domain-containing protein</fullName>
    </recommendedName>
</protein>
<dbReference type="InterPro" id="IPR003953">
    <property type="entry name" value="FAD-dep_OxRdtase_2_FAD-bd"/>
</dbReference>
<organism evidence="7 8">
    <name type="scientific">Acrocarpospora pleiomorpha</name>
    <dbReference type="NCBI Taxonomy" id="90975"/>
    <lineage>
        <taxon>Bacteria</taxon>
        <taxon>Bacillati</taxon>
        <taxon>Actinomycetota</taxon>
        <taxon>Actinomycetes</taxon>
        <taxon>Streptosporangiales</taxon>
        <taxon>Streptosporangiaceae</taxon>
        <taxon>Acrocarpospora</taxon>
    </lineage>
</organism>
<keyword evidence="3" id="KW-0274">FAD</keyword>
<feature type="region of interest" description="Disordered" evidence="5">
    <location>
        <begin position="124"/>
        <end position="164"/>
    </location>
</feature>
<comment type="caution">
    <text evidence="7">The sequence shown here is derived from an EMBL/GenBank/DDBJ whole genome shotgun (WGS) entry which is preliminary data.</text>
</comment>
<dbReference type="InterPro" id="IPR050315">
    <property type="entry name" value="FAD-oxidoreductase_2"/>
</dbReference>
<dbReference type="PANTHER" id="PTHR43400">
    <property type="entry name" value="FUMARATE REDUCTASE"/>
    <property type="match status" value="1"/>
</dbReference>
<dbReference type="Pfam" id="PF00890">
    <property type="entry name" value="FAD_binding_2"/>
    <property type="match status" value="1"/>
</dbReference>
<sequence length="164" mass="17611">MDEQWDKVVDILVAGSGAAGLTAAITAADARLDVLVVESTAKWGGTTAISGGGLWMPVNPLMVRAGVADSREEALRYMQEAIGEAGPASSGERRRAFLDSGPEVVRLLGRLGVRWRRSPDYPDYYPDRPGGKVGRGIEVARRSTPSGWDPGIRPREPPTACPRR</sequence>
<evidence type="ECO:0000256" key="5">
    <source>
        <dbReference type="SAM" id="MobiDB-lite"/>
    </source>
</evidence>
<dbReference type="Proteomes" id="UP000377595">
    <property type="component" value="Unassembled WGS sequence"/>
</dbReference>
<accession>A0A5M3XNC8</accession>
<dbReference type="SUPFAM" id="SSF51905">
    <property type="entry name" value="FAD/NAD(P)-binding domain"/>
    <property type="match status" value="1"/>
</dbReference>
<gene>
    <name evidence="7" type="ORF">Aple_045250</name>
</gene>
<dbReference type="EMBL" id="BLAF01000024">
    <property type="protein sequence ID" value="GES21629.1"/>
    <property type="molecule type" value="Genomic_DNA"/>
</dbReference>
<keyword evidence="8" id="KW-1185">Reference proteome</keyword>
<evidence type="ECO:0000259" key="6">
    <source>
        <dbReference type="Pfam" id="PF00890"/>
    </source>
</evidence>
<dbReference type="PANTHER" id="PTHR43400:SF10">
    <property type="entry name" value="3-OXOSTEROID 1-DEHYDROGENASE"/>
    <property type="match status" value="1"/>
</dbReference>
<reference evidence="7 8" key="1">
    <citation type="submission" date="2019-10" db="EMBL/GenBank/DDBJ databases">
        <title>Whole genome shotgun sequence of Acrocarpospora pleiomorpha NBRC 16267.</title>
        <authorList>
            <person name="Ichikawa N."/>
            <person name="Kimura A."/>
            <person name="Kitahashi Y."/>
            <person name="Komaki H."/>
            <person name="Oguchi A."/>
        </authorList>
    </citation>
    <scope>NUCLEOTIDE SEQUENCE [LARGE SCALE GENOMIC DNA]</scope>
    <source>
        <strain evidence="7 8">NBRC 16267</strain>
    </source>
</reference>
<feature type="domain" description="FAD-dependent oxidoreductase 2 FAD-binding" evidence="6">
    <location>
        <begin position="10"/>
        <end position="125"/>
    </location>
</feature>
<evidence type="ECO:0000256" key="1">
    <source>
        <dbReference type="ARBA" id="ARBA00001974"/>
    </source>
</evidence>
<proteinExistence type="predicted"/>
<keyword evidence="4" id="KW-0560">Oxidoreductase</keyword>
<evidence type="ECO:0000256" key="3">
    <source>
        <dbReference type="ARBA" id="ARBA00022827"/>
    </source>
</evidence>
<evidence type="ECO:0000313" key="8">
    <source>
        <dbReference type="Proteomes" id="UP000377595"/>
    </source>
</evidence>
<dbReference type="InterPro" id="IPR036188">
    <property type="entry name" value="FAD/NAD-bd_sf"/>
</dbReference>
<evidence type="ECO:0000256" key="2">
    <source>
        <dbReference type="ARBA" id="ARBA00022630"/>
    </source>
</evidence>
<evidence type="ECO:0000256" key="4">
    <source>
        <dbReference type="ARBA" id="ARBA00023002"/>
    </source>
</evidence>
<name>A0A5M3XNC8_9ACTN</name>
<dbReference type="Gene3D" id="3.50.50.60">
    <property type="entry name" value="FAD/NAD(P)-binding domain"/>
    <property type="match status" value="1"/>
</dbReference>
<dbReference type="GO" id="GO:0016491">
    <property type="term" value="F:oxidoreductase activity"/>
    <property type="evidence" value="ECO:0007669"/>
    <property type="project" value="UniProtKB-KW"/>
</dbReference>